<dbReference type="NCBIfam" id="TIGR02887">
    <property type="entry name" value="spore_ger_x_C"/>
    <property type="match status" value="1"/>
</dbReference>
<keyword evidence="6" id="KW-0564">Palmitate</keyword>
<accession>A0A198A253</accession>
<dbReference type="Proteomes" id="UP000078454">
    <property type="component" value="Unassembled WGS sequence"/>
</dbReference>
<comment type="subcellular location">
    <subcellularLocation>
        <location evidence="1">Membrane</location>
        <topology evidence="1">Lipid-anchor</topology>
    </subcellularLocation>
</comment>
<evidence type="ECO:0000256" key="2">
    <source>
        <dbReference type="ARBA" id="ARBA00007886"/>
    </source>
</evidence>
<dbReference type="EMBL" id="LYPB01000085">
    <property type="protein sequence ID" value="OAS15083.1"/>
    <property type="molecule type" value="Genomic_DNA"/>
</dbReference>
<keyword evidence="4" id="KW-0732">Signal</keyword>
<dbReference type="Pfam" id="PF05504">
    <property type="entry name" value="Spore_GerAC"/>
    <property type="match status" value="1"/>
</dbReference>
<dbReference type="RefSeq" id="WP_068668638.1">
    <property type="nucleotide sequence ID" value="NZ_LYPB01000085.1"/>
</dbReference>
<name>A0A198A253_9BACL</name>
<evidence type="ECO:0000313" key="10">
    <source>
        <dbReference type="EMBL" id="OAS15083.1"/>
    </source>
</evidence>
<evidence type="ECO:0000256" key="5">
    <source>
        <dbReference type="ARBA" id="ARBA00023136"/>
    </source>
</evidence>
<dbReference type="STRING" id="1850517.A8708_22395"/>
<dbReference type="PANTHER" id="PTHR35789:SF1">
    <property type="entry name" value="SPORE GERMINATION PROTEIN B3"/>
    <property type="match status" value="1"/>
</dbReference>
<gene>
    <name evidence="10" type="ORF">A8708_22395</name>
</gene>
<keyword evidence="7" id="KW-0449">Lipoprotein</keyword>
<dbReference type="InterPro" id="IPR057336">
    <property type="entry name" value="GerAC_N"/>
</dbReference>
<comment type="similarity">
    <text evidence="2">Belongs to the GerABKC lipoprotein family.</text>
</comment>
<comment type="caution">
    <text evidence="10">The sequence shown here is derived from an EMBL/GenBank/DDBJ whole genome shotgun (WGS) entry which is preliminary data.</text>
</comment>
<dbReference type="PANTHER" id="PTHR35789">
    <property type="entry name" value="SPORE GERMINATION PROTEIN B3"/>
    <property type="match status" value="1"/>
</dbReference>
<sequence length="385" mass="43763">MKRTKLYFILCSITLLLTGCVQDRTEISDIALVTATGIDYDLEKNKYVFTSYCLLPAAKSTDKVGGLSEWVVSATGSSVLDSARNLRSHAGKTLIWQHNKFILIGENAARHSLYEILDFITRNRQVRLTSYLFINDGEAASILNMKSETGDLLFNDLLGKIRNEKEWGKSINQIIQDVANWSINPYRGYVVGRLSISKQSNTTREVLFLNGGAVINKHRMSDWLKGTDVLVVHLLGGKRNWNNQMFTETIPYQSNKVTLFFKVKNQVIQSKFIEGKPSLDIYIQLTSTIGEITGPLPFNNPDTINQLEQEASKHLEKLIQKSVNHLQKDLKVDVLGFSERLKQHHPHEWNLIKNNWNDVYPTMPIQSHAHVEIEKIGLIQNLGEN</sequence>
<dbReference type="Gene3D" id="3.30.300.210">
    <property type="entry name" value="Nutrient germinant receptor protein C, domain 3"/>
    <property type="match status" value="1"/>
</dbReference>
<protein>
    <submittedName>
        <fullName evidence="10">Uncharacterized protein</fullName>
    </submittedName>
</protein>
<keyword evidence="5" id="KW-0472">Membrane</keyword>
<dbReference type="InterPro" id="IPR046953">
    <property type="entry name" value="Spore_GerAC-like_C"/>
</dbReference>
<keyword evidence="3" id="KW-0309">Germination</keyword>
<dbReference type="GO" id="GO:0016020">
    <property type="term" value="C:membrane"/>
    <property type="evidence" value="ECO:0007669"/>
    <property type="project" value="UniProtKB-SubCell"/>
</dbReference>
<feature type="domain" description="Spore germination protein N-terminal" evidence="9">
    <location>
        <begin position="23"/>
        <end position="185"/>
    </location>
</feature>
<evidence type="ECO:0000256" key="6">
    <source>
        <dbReference type="ARBA" id="ARBA00023139"/>
    </source>
</evidence>
<dbReference type="AlphaFoldDB" id="A0A198A253"/>
<organism evidence="10 11">
    <name type="scientific">Paenibacillus oryzisoli</name>
    <dbReference type="NCBI Taxonomy" id="1850517"/>
    <lineage>
        <taxon>Bacteria</taxon>
        <taxon>Bacillati</taxon>
        <taxon>Bacillota</taxon>
        <taxon>Bacilli</taxon>
        <taxon>Bacillales</taxon>
        <taxon>Paenibacillaceae</taxon>
        <taxon>Paenibacillus</taxon>
    </lineage>
</organism>
<reference evidence="10 11" key="1">
    <citation type="submission" date="2016-05" db="EMBL/GenBank/DDBJ databases">
        <title>Paenibacillus sp. 1ZS3-15 nov., isolated from the rhizosphere soil.</title>
        <authorList>
            <person name="Zhang X.X."/>
            <person name="Zhang J."/>
        </authorList>
    </citation>
    <scope>NUCLEOTIDE SEQUENCE [LARGE SCALE GENOMIC DNA]</scope>
    <source>
        <strain evidence="10 11">1ZS3-15</strain>
    </source>
</reference>
<evidence type="ECO:0000256" key="7">
    <source>
        <dbReference type="ARBA" id="ARBA00023288"/>
    </source>
</evidence>
<dbReference type="Pfam" id="PF25198">
    <property type="entry name" value="Spore_GerAC_N"/>
    <property type="match status" value="1"/>
</dbReference>
<evidence type="ECO:0000256" key="3">
    <source>
        <dbReference type="ARBA" id="ARBA00022544"/>
    </source>
</evidence>
<proteinExistence type="inferred from homology"/>
<keyword evidence="11" id="KW-1185">Reference proteome</keyword>
<dbReference type="InterPro" id="IPR038501">
    <property type="entry name" value="Spore_GerAC_C_sf"/>
</dbReference>
<feature type="domain" description="Spore germination GerAC-like C-terminal" evidence="8">
    <location>
        <begin position="210"/>
        <end position="377"/>
    </location>
</feature>
<evidence type="ECO:0000259" key="9">
    <source>
        <dbReference type="Pfam" id="PF25198"/>
    </source>
</evidence>
<dbReference type="PROSITE" id="PS51257">
    <property type="entry name" value="PROKAR_LIPOPROTEIN"/>
    <property type="match status" value="1"/>
</dbReference>
<dbReference type="GO" id="GO:0009847">
    <property type="term" value="P:spore germination"/>
    <property type="evidence" value="ECO:0007669"/>
    <property type="project" value="InterPro"/>
</dbReference>
<dbReference type="InterPro" id="IPR008844">
    <property type="entry name" value="Spore_GerAC-like"/>
</dbReference>
<evidence type="ECO:0000259" key="8">
    <source>
        <dbReference type="Pfam" id="PF05504"/>
    </source>
</evidence>
<evidence type="ECO:0000313" key="11">
    <source>
        <dbReference type="Proteomes" id="UP000078454"/>
    </source>
</evidence>
<evidence type="ECO:0000256" key="1">
    <source>
        <dbReference type="ARBA" id="ARBA00004635"/>
    </source>
</evidence>
<evidence type="ECO:0000256" key="4">
    <source>
        <dbReference type="ARBA" id="ARBA00022729"/>
    </source>
</evidence>